<evidence type="ECO:0000313" key="1">
    <source>
        <dbReference type="EMBL" id="AZG75287.1"/>
    </source>
</evidence>
<evidence type="ECO:0000313" key="2">
    <source>
        <dbReference type="Proteomes" id="UP000273982"/>
    </source>
</evidence>
<reference evidence="1 2" key="1">
    <citation type="submission" date="2018-11" db="EMBL/GenBank/DDBJ databases">
        <title>Genome squencing of methanotrophic bacteria isolated from alkaline groundwater in Korea.</title>
        <authorList>
            <person name="Nguyen L.N."/>
        </authorList>
    </citation>
    <scope>NUCLEOTIDE SEQUENCE [LARGE SCALE GENOMIC DNA]</scope>
    <source>
        <strain evidence="1 2">GW6</strain>
    </source>
</reference>
<gene>
    <name evidence="1" type="ORF">EHO51_00130</name>
</gene>
<dbReference type="RefSeq" id="WP_124737193.1">
    <property type="nucleotide sequence ID" value="NZ_CP034086.1"/>
</dbReference>
<organism evidence="1 2">
    <name type="scientific">Methylocystis rosea</name>
    <dbReference type="NCBI Taxonomy" id="173366"/>
    <lineage>
        <taxon>Bacteria</taxon>
        <taxon>Pseudomonadati</taxon>
        <taxon>Pseudomonadota</taxon>
        <taxon>Alphaproteobacteria</taxon>
        <taxon>Hyphomicrobiales</taxon>
        <taxon>Methylocystaceae</taxon>
        <taxon>Methylocystis</taxon>
    </lineage>
</organism>
<dbReference type="KEGG" id="mros:EHO51_00130"/>
<name>A0A3G8M0V8_9HYPH</name>
<accession>A0A3G8M0V8</accession>
<dbReference type="AlphaFoldDB" id="A0A3G8M0V8"/>
<sequence>MSTHRRIPKNTAEYARWLAGEISRRYRPTWFEPDTAMFLAMALEGYASWLDQKEARTLNFTVTAIDDLGTSRVIAAADNVEVAWAAYSAAIPKQTHGRLMLHQKARIIAQHPTEVA</sequence>
<dbReference type="Proteomes" id="UP000273982">
    <property type="component" value="Chromosome"/>
</dbReference>
<proteinExistence type="predicted"/>
<dbReference type="EMBL" id="CP034086">
    <property type="protein sequence ID" value="AZG75287.1"/>
    <property type="molecule type" value="Genomic_DNA"/>
</dbReference>
<protein>
    <submittedName>
        <fullName evidence="1">Uncharacterized protein</fullName>
    </submittedName>
</protein>